<feature type="region of interest" description="Disordered" evidence="7">
    <location>
        <begin position="1"/>
        <end position="24"/>
    </location>
</feature>
<feature type="domain" description="PPIase FKBP-type" evidence="8">
    <location>
        <begin position="24"/>
        <end position="116"/>
    </location>
</feature>
<dbReference type="RefSeq" id="WP_168106204.1">
    <property type="nucleotide sequence ID" value="NZ_VTOX01000001.1"/>
</dbReference>
<evidence type="ECO:0000259" key="8">
    <source>
        <dbReference type="PROSITE" id="PS50059"/>
    </source>
</evidence>
<comment type="catalytic activity">
    <reaction evidence="1 5 6">
        <text>[protein]-peptidylproline (omega=180) = [protein]-peptidylproline (omega=0)</text>
        <dbReference type="Rhea" id="RHEA:16237"/>
        <dbReference type="Rhea" id="RHEA-COMP:10747"/>
        <dbReference type="Rhea" id="RHEA-COMP:10748"/>
        <dbReference type="ChEBI" id="CHEBI:83833"/>
        <dbReference type="ChEBI" id="CHEBI:83834"/>
        <dbReference type="EC" id="5.2.1.8"/>
    </reaction>
</comment>
<evidence type="ECO:0000256" key="7">
    <source>
        <dbReference type="SAM" id="MobiDB-lite"/>
    </source>
</evidence>
<proteinExistence type="inferred from homology"/>
<keyword evidence="4 5" id="KW-0413">Isomerase</keyword>
<name>A0A7X6I5L3_9BURK</name>
<feature type="compositionally biased region" description="Polar residues" evidence="7">
    <location>
        <begin position="1"/>
        <end position="16"/>
    </location>
</feature>
<protein>
    <recommendedName>
        <fullName evidence="6">Peptidyl-prolyl cis-trans isomerase</fullName>
        <ecNumber evidence="6">5.2.1.8</ecNumber>
    </recommendedName>
</protein>
<evidence type="ECO:0000256" key="2">
    <source>
        <dbReference type="ARBA" id="ARBA00006577"/>
    </source>
</evidence>
<dbReference type="InterPro" id="IPR046357">
    <property type="entry name" value="PPIase_dom_sf"/>
</dbReference>
<sequence length="116" mass="12134">MITTPSGLQYEDTTPGTGAEARPGQHVRVHYTGWLYNGGQQGAKFDSSVDRGDPFSFSLGAGMVIKGWDEGVAGMKVGGKRTLIIPPQLGYGARGAGGVIPPNATLKFDVELIGVQ</sequence>
<evidence type="ECO:0000256" key="6">
    <source>
        <dbReference type="RuleBase" id="RU003915"/>
    </source>
</evidence>
<keyword evidence="10" id="KW-1185">Reference proteome</keyword>
<reference evidence="9 10" key="1">
    <citation type="journal article" date="2020" name="Nature">
        <title>Bacterial chemolithoautotrophy via manganese oxidation.</title>
        <authorList>
            <person name="Yu H."/>
            <person name="Leadbetter J.R."/>
        </authorList>
    </citation>
    <scope>NUCLEOTIDE SEQUENCE [LARGE SCALE GENOMIC DNA]</scope>
    <source>
        <strain evidence="9 10">RBP-1</strain>
    </source>
</reference>
<comment type="caution">
    <text evidence="9">The sequence shown here is derived from an EMBL/GenBank/DDBJ whole genome shotgun (WGS) entry which is preliminary data.</text>
</comment>
<evidence type="ECO:0000313" key="9">
    <source>
        <dbReference type="EMBL" id="NKE65184.1"/>
    </source>
</evidence>
<dbReference type="PANTHER" id="PTHR43811">
    <property type="entry name" value="FKBP-TYPE PEPTIDYL-PROLYL CIS-TRANS ISOMERASE FKPA"/>
    <property type="match status" value="1"/>
</dbReference>
<dbReference type="EMBL" id="VTOX01000001">
    <property type="protein sequence ID" value="NKE65184.1"/>
    <property type="molecule type" value="Genomic_DNA"/>
</dbReference>
<dbReference type="GO" id="GO:0003755">
    <property type="term" value="F:peptidyl-prolyl cis-trans isomerase activity"/>
    <property type="evidence" value="ECO:0007669"/>
    <property type="project" value="UniProtKB-UniRule"/>
</dbReference>
<dbReference type="InterPro" id="IPR001179">
    <property type="entry name" value="PPIase_FKBP_dom"/>
</dbReference>
<dbReference type="FunFam" id="3.10.50.40:FF:000049">
    <property type="entry name" value="Peptidyl-prolyl cis-trans isomerase"/>
    <property type="match status" value="1"/>
</dbReference>
<dbReference type="SUPFAM" id="SSF54534">
    <property type="entry name" value="FKBP-like"/>
    <property type="match status" value="1"/>
</dbReference>
<dbReference type="EC" id="5.2.1.8" evidence="6"/>
<dbReference type="Gene3D" id="3.10.50.40">
    <property type="match status" value="1"/>
</dbReference>
<evidence type="ECO:0000256" key="4">
    <source>
        <dbReference type="ARBA" id="ARBA00023235"/>
    </source>
</evidence>
<dbReference type="Proteomes" id="UP000521868">
    <property type="component" value="Unassembled WGS sequence"/>
</dbReference>
<accession>A0A7X6I5L3</accession>
<evidence type="ECO:0000313" key="10">
    <source>
        <dbReference type="Proteomes" id="UP000521868"/>
    </source>
</evidence>
<evidence type="ECO:0000256" key="3">
    <source>
        <dbReference type="ARBA" id="ARBA00023110"/>
    </source>
</evidence>
<gene>
    <name evidence="9" type="ORF">RAMLITH_05075</name>
</gene>
<comment type="similarity">
    <text evidence="2 6">Belongs to the FKBP-type PPIase family.</text>
</comment>
<dbReference type="PANTHER" id="PTHR43811:SF19">
    <property type="entry name" value="39 KDA FK506-BINDING NUCLEAR PROTEIN"/>
    <property type="match status" value="1"/>
</dbReference>
<keyword evidence="3 5" id="KW-0697">Rotamase</keyword>
<dbReference type="AlphaFoldDB" id="A0A7X6I5L3"/>
<dbReference type="Pfam" id="PF00254">
    <property type="entry name" value="FKBP_C"/>
    <property type="match status" value="1"/>
</dbReference>
<evidence type="ECO:0000256" key="1">
    <source>
        <dbReference type="ARBA" id="ARBA00000971"/>
    </source>
</evidence>
<organism evidence="9 10">
    <name type="scientific">Ramlibacter lithotrophicus</name>
    <dbReference type="NCBI Taxonomy" id="2606681"/>
    <lineage>
        <taxon>Bacteria</taxon>
        <taxon>Pseudomonadati</taxon>
        <taxon>Pseudomonadota</taxon>
        <taxon>Betaproteobacteria</taxon>
        <taxon>Burkholderiales</taxon>
        <taxon>Comamonadaceae</taxon>
        <taxon>Ramlibacter</taxon>
    </lineage>
</organism>
<dbReference type="PROSITE" id="PS50059">
    <property type="entry name" value="FKBP_PPIASE"/>
    <property type="match status" value="1"/>
</dbReference>
<evidence type="ECO:0000256" key="5">
    <source>
        <dbReference type="PROSITE-ProRule" id="PRU00277"/>
    </source>
</evidence>